<reference evidence="5 6" key="1">
    <citation type="submission" date="2014-10" db="EMBL/GenBank/DDBJ databases">
        <title>Draft genome of the hookworm Ancylostoma caninum.</title>
        <authorList>
            <person name="Mitreva M."/>
        </authorList>
    </citation>
    <scope>NUCLEOTIDE SEQUENCE [LARGE SCALE GENOMIC DNA]</scope>
    <source>
        <strain evidence="5 6">Baltimore</strain>
    </source>
</reference>
<proteinExistence type="inferred from homology"/>
<keyword evidence="4" id="KW-0449">Lipoprotein</keyword>
<evidence type="ECO:0000313" key="6">
    <source>
        <dbReference type="Proteomes" id="UP000252519"/>
    </source>
</evidence>
<evidence type="ECO:0000256" key="3">
    <source>
        <dbReference type="ARBA" id="ARBA00022707"/>
    </source>
</evidence>
<comment type="similarity">
    <text evidence="1">Belongs to the dymeclin family.</text>
</comment>
<evidence type="ECO:0000256" key="2">
    <source>
        <dbReference type="ARBA" id="ARBA00015736"/>
    </source>
</evidence>
<dbReference type="GO" id="GO:0005794">
    <property type="term" value="C:Golgi apparatus"/>
    <property type="evidence" value="ECO:0007669"/>
    <property type="project" value="TreeGrafter"/>
</dbReference>
<evidence type="ECO:0000313" key="5">
    <source>
        <dbReference type="EMBL" id="RCN26876.1"/>
    </source>
</evidence>
<dbReference type="Pfam" id="PF09742">
    <property type="entry name" value="Dymeclin"/>
    <property type="match status" value="1"/>
</dbReference>
<accession>A0A368F452</accession>
<name>A0A368F452_ANCCA</name>
<dbReference type="GO" id="GO:0007030">
    <property type="term" value="P:Golgi organization"/>
    <property type="evidence" value="ECO:0007669"/>
    <property type="project" value="TreeGrafter"/>
</dbReference>
<sequence>MGGRISSETNIAENLPLKRLTGEEAISDNDPFWNTLLSFNLKIDDYDTAEARAFDESLNDFLQSLMYNTQTSGNFAAFIRVFLRRSTELKTSEQYEKVKLVLMSREKGFGWGTLLWV</sequence>
<dbReference type="AlphaFoldDB" id="A0A368F452"/>
<dbReference type="OrthoDB" id="10253409at2759"/>
<dbReference type="Proteomes" id="UP000252519">
    <property type="component" value="Unassembled WGS sequence"/>
</dbReference>
<comment type="caution">
    <text evidence="5">The sequence shown here is derived from an EMBL/GenBank/DDBJ whole genome shotgun (WGS) entry which is preliminary data.</text>
</comment>
<dbReference type="PANTHER" id="PTHR12895:SF9">
    <property type="entry name" value="DYMECLIN"/>
    <property type="match status" value="1"/>
</dbReference>
<protein>
    <recommendedName>
        <fullName evidence="2">Dymeclin</fullName>
    </recommendedName>
</protein>
<evidence type="ECO:0000256" key="4">
    <source>
        <dbReference type="ARBA" id="ARBA00023288"/>
    </source>
</evidence>
<organism evidence="5 6">
    <name type="scientific">Ancylostoma caninum</name>
    <name type="common">Dog hookworm</name>
    <dbReference type="NCBI Taxonomy" id="29170"/>
    <lineage>
        <taxon>Eukaryota</taxon>
        <taxon>Metazoa</taxon>
        <taxon>Ecdysozoa</taxon>
        <taxon>Nematoda</taxon>
        <taxon>Chromadorea</taxon>
        <taxon>Rhabditida</taxon>
        <taxon>Rhabditina</taxon>
        <taxon>Rhabditomorpha</taxon>
        <taxon>Strongyloidea</taxon>
        <taxon>Ancylostomatidae</taxon>
        <taxon>Ancylostomatinae</taxon>
        <taxon>Ancylostoma</taxon>
    </lineage>
</organism>
<dbReference type="InterPro" id="IPR019142">
    <property type="entry name" value="Dymeclin"/>
</dbReference>
<gene>
    <name evidence="5" type="ORF">ANCCAN_27396</name>
</gene>
<keyword evidence="6" id="KW-1185">Reference proteome</keyword>
<dbReference type="EMBL" id="JOJR01005758">
    <property type="protein sequence ID" value="RCN26876.1"/>
    <property type="molecule type" value="Genomic_DNA"/>
</dbReference>
<keyword evidence="3" id="KW-0519">Myristate</keyword>
<dbReference type="PANTHER" id="PTHR12895">
    <property type="entry name" value="DYMECLIN"/>
    <property type="match status" value="1"/>
</dbReference>
<evidence type="ECO:0000256" key="1">
    <source>
        <dbReference type="ARBA" id="ARBA00010603"/>
    </source>
</evidence>
<dbReference type="STRING" id="29170.A0A368F452"/>